<feature type="compositionally biased region" description="Basic residues" evidence="8">
    <location>
        <begin position="24"/>
        <end position="48"/>
    </location>
</feature>
<evidence type="ECO:0000256" key="8">
    <source>
        <dbReference type="SAM" id="MobiDB-lite"/>
    </source>
</evidence>
<keyword evidence="4" id="KW-0507">mRNA processing</keyword>
<evidence type="ECO:0000256" key="6">
    <source>
        <dbReference type="ARBA" id="ARBA00023187"/>
    </source>
</evidence>
<dbReference type="Pfam" id="PF02840">
    <property type="entry name" value="Prp18"/>
    <property type="match status" value="1"/>
</dbReference>
<accession>A0AAV9J2P8</accession>
<name>A0AAV9J2P8_CYACA</name>
<protein>
    <recommendedName>
        <fullName evidence="3">Pre-mRNA-splicing factor 18</fullName>
    </recommendedName>
</protein>
<dbReference type="Gene3D" id="1.20.940.10">
    <property type="entry name" value="Functional domain of the splicing factor Prp18"/>
    <property type="match status" value="1"/>
</dbReference>
<feature type="region of interest" description="Disordered" evidence="8">
    <location>
        <begin position="226"/>
        <end position="247"/>
    </location>
</feature>
<evidence type="ECO:0000256" key="1">
    <source>
        <dbReference type="ARBA" id="ARBA00004123"/>
    </source>
</evidence>
<proteinExistence type="inferred from homology"/>
<keyword evidence="5" id="KW-0747">Spliceosome</keyword>
<evidence type="ECO:0000256" key="5">
    <source>
        <dbReference type="ARBA" id="ARBA00022728"/>
    </source>
</evidence>
<keyword evidence="7" id="KW-0539">Nucleus</keyword>
<dbReference type="GO" id="GO:0071021">
    <property type="term" value="C:U2-type post-spliceosomal complex"/>
    <property type="evidence" value="ECO:0007669"/>
    <property type="project" value="TreeGrafter"/>
</dbReference>
<dbReference type="GO" id="GO:0000350">
    <property type="term" value="P:generation of catalytic spliceosome for second transesterification step"/>
    <property type="evidence" value="ECO:0007669"/>
    <property type="project" value="TreeGrafter"/>
</dbReference>
<sequence length="247" mass="27790">MSRLFSTDACALWNDEPSALNHRTPTHLSKRRRQKGVPWSRRRRRRARGQPPVARASEAVSTARAQCLLEWDRPTTAARTSVPTWPNPPCSADPADASLHQRLSRLLRLASVSLSSRDEYAVLERETAALWHDLHTHALPSPLRATALSVLEQLQRHDFLGANQAYLHVAVGQQHWPIGLSDVGIHARTAAERLREEHIIHPMADDTFRRRMHTLKRLIDVAERAMRSPAQQHESPQNPSGMGSTAA</sequence>
<feature type="region of interest" description="Disordered" evidence="8">
    <location>
        <begin position="18"/>
        <end position="58"/>
    </location>
</feature>
<organism evidence="10 11">
    <name type="scientific">Cyanidium caldarium</name>
    <name type="common">Red alga</name>
    <dbReference type="NCBI Taxonomy" id="2771"/>
    <lineage>
        <taxon>Eukaryota</taxon>
        <taxon>Rhodophyta</taxon>
        <taxon>Bangiophyceae</taxon>
        <taxon>Cyanidiales</taxon>
        <taxon>Cyanidiaceae</taxon>
        <taxon>Cyanidium</taxon>
    </lineage>
</organism>
<gene>
    <name evidence="10" type="ORF">CDCA_CDCA19G4634</name>
</gene>
<dbReference type="InterPro" id="IPR004098">
    <property type="entry name" value="Prp18"/>
</dbReference>
<reference evidence="10 11" key="1">
    <citation type="submission" date="2022-07" db="EMBL/GenBank/DDBJ databases">
        <title>Genome-wide signatures of adaptation to extreme environments.</title>
        <authorList>
            <person name="Cho C.H."/>
            <person name="Yoon H.S."/>
        </authorList>
    </citation>
    <scope>NUCLEOTIDE SEQUENCE [LARGE SCALE GENOMIC DNA]</scope>
    <source>
        <strain evidence="10 11">DBV 063 E5</strain>
    </source>
</reference>
<dbReference type="PANTHER" id="PTHR13007">
    <property type="entry name" value="PRE-MRNA SPLICING FACTOR-RELATED"/>
    <property type="match status" value="1"/>
</dbReference>
<dbReference type="InterPro" id="IPR039979">
    <property type="entry name" value="PRPF18"/>
</dbReference>
<evidence type="ECO:0000256" key="2">
    <source>
        <dbReference type="ARBA" id="ARBA00008137"/>
    </source>
</evidence>
<dbReference type="PANTHER" id="PTHR13007:SF19">
    <property type="entry name" value="PRE-MRNA-SPLICING FACTOR 18"/>
    <property type="match status" value="1"/>
</dbReference>
<evidence type="ECO:0000313" key="10">
    <source>
        <dbReference type="EMBL" id="KAK4538609.1"/>
    </source>
</evidence>
<feature type="domain" description="Prp18" evidence="9">
    <location>
        <begin position="124"/>
        <end position="226"/>
    </location>
</feature>
<evidence type="ECO:0000256" key="3">
    <source>
        <dbReference type="ARBA" id="ARBA00018242"/>
    </source>
</evidence>
<dbReference type="GO" id="GO:0005682">
    <property type="term" value="C:U5 snRNP"/>
    <property type="evidence" value="ECO:0007669"/>
    <property type="project" value="TreeGrafter"/>
</dbReference>
<dbReference type="SUPFAM" id="SSF47938">
    <property type="entry name" value="Functional domain of the splicing factor Prp18"/>
    <property type="match status" value="1"/>
</dbReference>
<evidence type="ECO:0000256" key="4">
    <source>
        <dbReference type="ARBA" id="ARBA00022664"/>
    </source>
</evidence>
<evidence type="ECO:0000256" key="7">
    <source>
        <dbReference type="ARBA" id="ARBA00023242"/>
    </source>
</evidence>
<comment type="caution">
    <text evidence="10">The sequence shown here is derived from an EMBL/GenBank/DDBJ whole genome shotgun (WGS) entry which is preliminary data.</text>
</comment>
<dbReference type="EMBL" id="JANCYW010000019">
    <property type="protein sequence ID" value="KAK4538609.1"/>
    <property type="molecule type" value="Genomic_DNA"/>
</dbReference>
<keyword evidence="11" id="KW-1185">Reference proteome</keyword>
<dbReference type="AlphaFoldDB" id="A0AAV9J2P8"/>
<dbReference type="Proteomes" id="UP001301350">
    <property type="component" value="Unassembled WGS sequence"/>
</dbReference>
<feature type="compositionally biased region" description="Polar residues" evidence="8">
    <location>
        <begin position="229"/>
        <end position="247"/>
    </location>
</feature>
<dbReference type="GO" id="GO:0046540">
    <property type="term" value="C:U4/U6 x U5 tri-snRNP complex"/>
    <property type="evidence" value="ECO:0007669"/>
    <property type="project" value="TreeGrafter"/>
</dbReference>
<evidence type="ECO:0000259" key="9">
    <source>
        <dbReference type="Pfam" id="PF02840"/>
    </source>
</evidence>
<keyword evidence="6" id="KW-0508">mRNA splicing</keyword>
<comment type="similarity">
    <text evidence="2">Belongs to the PRP18 family.</text>
</comment>
<evidence type="ECO:0000313" key="11">
    <source>
        <dbReference type="Proteomes" id="UP001301350"/>
    </source>
</evidence>
<comment type="subcellular location">
    <subcellularLocation>
        <location evidence="1">Nucleus</location>
    </subcellularLocation>
</comment>